<dbReference type="GO" id="GO:0004674">
    <property type="term" value="F:protein serine/threonine kinase activity"/>
    <property type="evidence" value="ECO:0007669"/>
    <property type="project" value="TreeGrafter"/>
</dbReference>
<feature type="domain" description="Protein kinase" evidence="3">
    <location>
        <begin position="86"/>
        <end position="373"/>
    </location>
</feature>
<dbReference type="SUPFAM" id="SSF56112">
    <property type="entry name" value="Protein kinase-like (PK-like)"/>
    <property type="match status" value="1"/>
</dbReference>
<reference evidence="4 5" key="1">
    <citation type="journal article" date="2014" name="Nature">
        <title>The genome of the recently domesticated crop plant sugar beet (Beta vulgaris).</title>
        <authorList>
            <person name="Dohm J.C."/>
            <person name="Minoche A.E."/>
            <person name="Holtgrawe D."/>
            <person name="Capella-Gutierrez S."/>
            <person name="Zakrzewski F."/>
            <person name="Tafer H."/>
            <person name="Rupp O."/>
            <person name="Sorensen T.R."/>
            <person name="Stracke R."/>
            <person name="Reinhardt R."/>
            <person name="Goesmann A."/>
            <person name="Kraft T."/>
            <person name="Schulz B."/>
            <person name="Stadler P.F."/>
            <person name="Schmidt T."/>
            <person name="Gabaldon T."/>
            <person name="Lehrach H."/>
            <person name="Weisshaar B."/>
            <person name="Himmelbauer H."/>
        </authorList>
    </citation>
    <scope>NUCLEOTIDE SEQUENCE [LARGE SCALE GENOMIC DNA]</scope>
    <source>
        <tissue evidence="4">Taproot</tissue>
    </source>
</reference>
<dbReference type="Pfam" id="PF07714">
    <property type="entry name" value="PK_Tyr_Ser-Thr"/>
    <property type="match status" value="1"/>
</dbReference>
<dbReference type="OrthoDB" id="75710at2759"/>
<dbReference type="KEGG" id="bvg:104905993"/>
<dbReference type="PROSITE" id="PS50011">
    <property type="entry name" value="PROTEIN_KINASE_DOM"/>
    <property type="match status" value="1"/>
</dbReference>
<protein>
    <recommendedName>
        <fullName evidence="3">Protein kinase domain-containing protein</fullName>
    </recommendedName>
</protein>
<dbReference type="eggNOG" id="KOG1187">
    <property type="taxonomic scope" value="Eukaryota"/>
</dbReference>
<dbReference type="Gramene" id="KMS99373">
    <property type="protein sequence ID" value="KMS99373"/>
    <property type="gene ID" value="BVRB_2g044980"/>
</dbReference>
<dbReference type="EMBL" id="KQ090219">
    <property type="protein sequence ID" value="KMS99373.1"/>
    <property type="molecule type" value="Genomic_DNA"/>
</dbReference>
<dbReference type="GO" id="GO:0005886">
    <property type="term" value="C:plasma membrane"/>
    <property type="evidence" value="ECO:0007669"/>
    <property type="project" value="TreeGrafter"/>
</dbReference>
<accession>A0A0J8BH91</accession>
<dbReference type="InterPro" id="IPR011009">
    <property type="entry name" value="Kinase-like_dom_sf"/>
</dbReference>
<dbReference type="AlphaFoldDB" id="A0A0J8BH91"/>
<evidence type="ECO:0000256" key="1">
    <source>
        <dbReference type="ARBA" id="ARBA00022741"/>
    </source>
</evidence>
<keyword evidence="5" id="KW-1185">Reference proteome</keyword>
<dbReference type="PANTHER" id="PTHR27005">
    <property type="entry name" value="WALL-ASSOCIATED RECEPTOR KINASE-LIKE 21"/>
    <property type="match status" value="1"/>
</dbReference>
<keyword evidence="2" id="KW-0067">ATP-binding</keyword>
<evidence type="ECO:0000313" key="4">
    <source>
        <dbReference type="EMBL" id="KMS99373.1"/>
    </source>
</evidence>
<dbReference type="InterPro" id="IPR001245">
    <property type="entry name" value="Ser-Thr/Tyr_kinase_cat_dom"/>
</dbReference>
<sequence>MSNSKKNRFLSFSLMPFGSSRGLTKRINMKQGEDCMGRGKGLFFRGSNVNFLHSGRLVLEESISLFHGKTNPIRCFSIDELNTMVLDCDSHVFCDAFSKWYKGIWEGRPVIVRLHDRITAYGCGIECIIREIVVATQMGSHNSVQKLLGCCLETDFPVMVYEWVGTETLADRILGYGNQHRQPLEWKARLRIAWEISHAIAYLHTAFRRPIIHKDLKPAIVFLDQDNAAKLSDFSLSVSIPEGEEYVQSDKLIGCFSYLAPEYRIEGRVAGSADVYSFGVLFLVLLTGKAAVFSPTAEGDDKMLLVNWVTECLKGKCVSEIVDPLIFANKVMISELLQQQLRASIQLALQCTEEEADSRPTMVDVATELHNLLRSS</sequence>
<dbReference type="PANTHER" id="PTHR27005:SF466">
    <property type="entry name" value="NON-FUNCTIONAL PSEUDOKINASE ZED1-LIKE"/>
    <property type="match status" value="1"/>
</dbReference>
<dbReference type="OMA" id="CCEERDE"/>
<dbReference type="InterPro" id="IPR000719">
    <property type="entry name" value="Prot_kinase_dom"/>
</dbReference>
<proteinExistence type="predicted"/>
<dbReference type="GO" id="GO:0007166">
    <property type="term" value="P:cell surface receptor signaling pathway"/>
    <property type="evidence" value="ECO:0007669"/>
    <property type="project" value="InterPro"/>
</dbReference>
<name>A0A0J8BH91_BETVV</name>
<evidence type="ECO:0000259" key="3">
    <source>
        <dbReference type="PROSITE" id="PS50011"/>
    </source>
</evidence>
<gene>
    <name evidence="4" type="ORF">BVRB_2g044980</name>
</gene>
<dbReference type="InterPro" id="IPR045274">
    <property type="entry name" value="WAK-like"/>
</dbReference>
<dbReference type="GO" id="GO:0005524">
    <property type="term" value="F:ATP binding"/>
    <property type="evidence" value="ECO:0007669"/>
    <property type="project" value="UniProtKB-KW"/>
</dbReference>
<evidence type="ECO:0000256" key="2">
    <source>
        <dbReference type="ARBA" id="ARBA00022840"/>
    </source>
</evidence>
<organism evidence="4 5">
    <name type="scientific">Beta vulgaris subsp. vulgaris</name>
    <name type="common">Beet</name>
    <dbReference type="NCBI Taxonomy" id="3555"/>
    <lineage>
        <taxon>Eukaryota</taxon>
        <taxon>Viridiplantae</taxon>
        <taxon>Streptophyta</taxon>
        <taxon>Embryophyta</taxon>
        <taxon>Tracheophyta</taxon>
        <taxon>Spermatophyta</taxon>
        <taxon>Magnoliopsida</taxon>
        <taxon>eudicotyledons</taxon>
        <taxon>Gunneridae</taxon>
        <taxon>Pentapetalae</taxon>
        <taxon>Caryophyllales</taxon>
        <taxon>Chenopodiaceae</taxon>
        <taxon>Betoideae</taxon>
        <taxon>Beta</taxon>
    </lineage>
</organism>
<evidence type="ECO:0000313" key="5">
    <source>
        <dbReference type="Proteomes" id="UP000035740"/>
    </source>
</evidence>
<keyword evidence="1" id="KW-0547">Nucleotide-binding</keyword>
<dbReference type="Gene3D" id="1.10.510.10">
    <property type="entry name" value="Transferase(Phosphotransferase) domain 1"/>
    <property type="match status" value="1"/>
</dbReference>
<dbReference type="Proteomes" id="UP000035740">
    <property type="component" value="Unassembled WGS sequence"/>
</dbReference>